<organism evidence="1 2">
    <name type="scientific">Corchorus capsularis</name>
    <name type="common">Jute</name>
    <dbReference type="NCBI Taxonomy" id="210143"/>
    <lineage>
        <taxon>Eukaryota</taxon>
        <taxon>Viridiplantae</taxon>
        <taxon>Streptophyta</taxon>
        <taxon>Embryophyta</taxon>
        <taxon>Tracheophyta</taxon>
        <taxon>Spermatophyta</taxon>
        <taxon>Magnoliopsida</taxon>
        <taxon>eudicotyledons</taxon>
        <taxon>Gunneridae</taxon>
        <taxon>Pentapetalae</taxon>
        <taxon>rosids</taxon>
        <taxon>malvids</taxon>
        <taxon>Malvales</taxon>
        <taxon>Malvaceae</taxon>
        <taxon>Grewioideae</taxon>
        <taxon>Apeibeae</taxon>
        <taxon>Corchorus</taxon>
    </lineage>
</organism>
<dbReference type="Gramene" id="OMO93747">
    <property type="protein sequence ID" value="OMO93747"/>
    <property type="gene ID" value="CCACVL1_06369"/>
</dbReference>
<dbReference type="AlphaFoldDB" id="A0A1R3JG08"/>
<sequence>MESLLRYGLKRLRQERGCRSTGMLVKKFL</sequence>
<keyword evidence="2" id="KW-1185">Reference proteome</keyword>
<name>A0A1R3JG08_COCAP</name>
<accession>A0A1R3JG08</accession>
<comment type="caution">
    <text evidence="1">The sequence shown here is derived from an EMBL/GenBank/DDBJ whole genome shotgun (WGS) entry which is preliminary data.</text>
</comment>
<evidence type="ECO:0000313" key="2">
    <source>
        <dbReference type="Proteomes" id="UP000188268"/>
    </source>
</evidence>
<reference evidence="1 2" key="1">
    <citation type="submission" date="2013-09" db="EMBL/GenBank/DDBJ databases">
        <title>Corchorus capsularis genome sequencing.</title>
        <authorList>
            <person name="Alam M."/>
            <person name="Haque M.S."/>
            <person name="Islam M.S."/>
            <person name="Emdad E.M."/>
            <person name="Islam M.M."/>
            <person name="Ahmed B."/>
            <person name="Halim A."/>
            <person name="Hossen Q.M.M."/>
            <person name="Hossain M.Z."/>
            <person name="Ahmed R."/>
            <person name="Khan M.M."/>
            <person name="Islam R."/>
            <person name="Rashid M.M."/>
            <person name="Khan S.A."/>
            <person name="Rahman M.S."/>
            <person name="Alam M."/>
        </authorList>
    </citation>
    <scope>NUCLEOTIDE SEQUENCE [LARGE SCALE GENOMIC DNA]</scope>
    <source>
        <strain evidence="2">cv. CVL-1</strain>
        <tissue evidence="1">Whole seedling</tissue>
    </source>
</reference>
<evidence type="ECO:0000313" key="1">
    <source>
        <dbReference type="EMBL" id="OMO93747.1"/>
    </source>
</evidence>
<dbReference type="Proteomes" id="UP000188268">
    <property type="component" value="Unassembled WGS sequence"/>
</dbReference>
<proteinExistence type="predicted"/>
<dbReference type="EMBL" id="AWWV01008048">
    <property type="protein sequence ID" value="OMO93747.1"/>
    <property type="molecule type" value="Genomic_DNA"/>
</dbReference>
<gene>
    <name evidence="1" type="ORF">CCACVL1_06369</name>
</gene>
<protein>
    <submittedName>
        <fullName evidence="1">Uncharacterized protein</fullName>
    </submittedName>
</protein>